<name>A0A482X1A5_LAOST</name>
<evidence type="ECO:0000256" key="1">
    <source>
        <dbReference type="ARBA" id="ARBA00004141"/>
    </source>
</evidence>
<gene>
    <name evidence="7" type="ORF">LSTR_LSTR001156</name>
</gene>
<comment type="subcellular location">
    <subcellularLocation>
        <location evidence="1">Membrane</location>
        <topology evidence="1">Multi-pass membrane protein</topology>
    </subcellularLocation>
</comment>
<keyword evidence="8" id="KW-1185">Reference proteome</keyword>
<comment type="caution">
    <text evidence="7">The sequence shown here is derived from an EMBL/GenBank/DDBJ whole genome shotgun (WGS) entry which is preliminary data.</text>
</comment>
<dbReference type="Pfam" id="PF04117">
    <property type="entry name" value="Mpv17_PMP22"/>
    <property type="match status" value="1"/>
</dbReference>
<dbReference type="InParanoid" id="A0A482X1A5"/>
<dbReference type="AlphaFoldDB" id="A0A482X1A5"/>
<keyword evidence="5" id="KW-0472">Membrane</keyword>
<dbReference type="OrthoDB" id="5345392at2759"/>
<evidence type="ECO:0008006" key="9">
    <source>
        <dbReference type="Google" id="ProtNLM"/>
    </source>
</evidence>
<evidence type="ECO:0000256" key="3">
    <source>
        <dbReference type="ARBA" id="ARBA00022692"/>
    </source>
</evidence>
<evidence type="ECO:0000256" key="2">
    <source>
        <dbReference type="ARBA" id="ARBA00006824"/>
    </source>
</evidence>
<dbReference type="STRING" id="195883.A0A482X1A5"/>
<evidence type="ECO:0000313" key="7">
    <source>
        <dbReference type="EMBL" id="RZF39635.1"/>
    </source>
</evidence>
<evidence type="ECO:0000256" key="6">
    <source>
        <dbReference type="RuleBase" id="RU363053"/>
    </source>
</evidence>
<dbReference type="PANTHER" id="PTHR11266:SF8">
    <property type="entry name" value="MPV17-LIKE PROTEIN 2"/>
    <property type="match status" value="1"/>
</dbReference>
<dbReference type="GO" id="GO:0061668">
    <property type="term" value="P:mitochondrial ribosome assembly"/>
    <property type="evidence" value="ECO:0007669"/>
    <property type="project" value="TreeGrafter"/>
</dbReference>
<evidence type="ECO:0000256" key="5">
    <source>
        <dbReference type="ARBA" id="ARBA00023136"/>
    </source>
</evidence>
<sequence length="196" mass="22581">MFSAGISFSRFSQTVLKKCKHVGNKMFSNKYLLLTNVAVSVTLSGTGDFLEQALEISSESSKHWDKKRTSYMATSGLTVGVVCHYWYKFLDSKLPERTIKVVAKKVVVDQILFSPICISVFFVTLGLLERASLETIRTEIVKKGWRLYVAEWFIWPPAQVINFYWLPTRYRVLYDNTISLGYDIYTSYVVHDNSEE</sequence>
<dbReference type="Proteomes" id="UP000291343">
    <property type="component" value="Unassembled WGS sequence"/>
</dbReference>
<dbReference type="GO" id="GO:0016020">
    <property type="term" value="C:membrane"/>
    <property type="evidence" value="ECO:0007669"/>
    <property type="project" value="UniProtKB-SubCell"/>
</dbReference>
<keyword evidence="4" id="KW-1133">Transmembrane helix</keyword>
<dbReference type="GO" id="GO:0005739">
    <property type="term" value="C:mitochondrion"/>
    <property type="evidence" value="ECO:0007669"/>
    <property type="project" value="TreeGrafter"/>
</dbReference>
<organism evidence="7 8">
    <name type="scientific">Laodelphax striatellus</name>
    <name type="common">Small brown planthopper</name>
    <name type="synonym">Delphax striatella</name>
    <dbReference type="NCBI Taxonomy" id="195883"/>
    <lineage>
        <taxon>Eukaryota</taxon>
        <taxon>Metazoa</taxon>
        <taxon>Ecdysozoa</taxon>
        <taxon>Arthropoda</taxon>
        <taxon>Hexapoda</taxon>
        <taxon>Insecta</taxon>
        <taxon>Pterygota</taxon>
        <taxon>Neoptera</taxon>
        <taxon>Paraneoptera</taxon>
        <taxon>Hemiptera</taxon>
        <taxon>Auchenorrhyncha</taxon>
        <taxon>Fulgoroidea</taxon>
        <taxon>Delphacidae</taxon>
        <taxon>Criomorphinae</taxon>
        <taxon>Laodelphax</taxon>
    </lineage>
</organism>
<proteinExistence type="inferred from homology"/>
<evidence type="ECO:0000256" key="4">
    <source>
        <dbReference type="ARBA" id="ARBA00022989"/>
    </source>
</evidence>
<dbReference type="PANTHER" id="PTHR11266">
    <property type="entry name" value="PEROXISOMAL MEMBRANE PROTEIN 2, PXMP2 MPV17"/>
    <property type="match status" value="1"/>
</dbReference>
<dbReference type="FunCoup" id="A0A482X1A5">
    <property type="interactions" value="411"/>
</dbReference>
<protein>
    <recommendedName>
        <fullName evidence="9">Mpv17-like protein 2</fullName>
    </recommendedName>
</protein>
<evidence type="ECO:0000313" key="8">
    <source>
        <dbReference type="Proteomes" id="UP000291343"/>
    </source>
</evidence>
<comment type="similarity">
    <text evidence="2 6">Belongs to the peroxisomal membrane protein PXMP2/4 family.</text>
</comment>
<accession>A0A482X1A5</accession>
<reference evidence="7 8" key="1">
    <citation type="journal article" date="2017" name="Gigascience">
        <title>Genome sequence of the small brown planthopper, Laodelphax striatellus.</title>
        <authorList>
            <person name="Zhu J."/>
            <person name="Jiang F."/>
            <person name="Wang X."/>
            <person name="Yang P."/>
            <person name="Bao Y."/>
            <person name="Zhao W."/>
            <person name="Wang W."/>
            <person name="Lu H."/>
            <person name="Wang Q."/>
            <person name="Cui N."/>
            <person name="Li J."/>
            <person name="Chen X."/>
            <person name="Luo L."/>
            <person name="Yu J."/>
            <person name="Kang L."/>
            <person name="Cui F."/>
        </authorList>
    </citation>
    <scope>NUCLEOTIDE SEQUENCE [LARGE SCALE GENOMIC DNA]</scope>
    <source>
        <strain evidence="7">Lst14</strain>
    </source>
</reference>
<keyword evidence="3" id="KW-0812">Transmembrane</keyword>
<dbReference type="EMBL" id="QKKF02019844">
    <property type="protein sequence ID" value="RZF39635.1"/>
    <property type="molecule type" value="Genomic_DNA"/>
</dbReference>
<dbReference type="InterPro" id="IPR007248">
    <property type="entry name" value="Mpv17_PMP22"/>
</dbReference>